<evidence type="ECO:0000313" key="1">
    <source>
        <dbReference type="EMBL" id="KIM79536.1"/>
    </source>
</evidence>
<organism evidence="1 2">
    <name type="scientific">Piloderma croceum (strain F 1598)</name>
    <dbReference type="NCBI Taxonomy" id="765440"/>
    <lineage>
        <taxon>Eukaryota</taxon>
        <taxon>Fungi</taxon>
        <taxon>Dikarya</taxon>
        <taxon>Basidiomycota</taxon>
        <taxon>Agaricomycotina</taxon>
        <taxon>Agaricomycetes</taxon>
        <taxon>Agaricomycetidae</taxon>
        <taxon>Atheliales</taxon>
        <taxon>Atheliaceae</taxon>
        <taxon>Piloderma</taxon>
    </lineage>
</organism>
<dbReference type="HOGENOM" id="CLU_2574710_0_0_1"/>
<name>A0A0C3FIC4_PILCF</name>
<gene>
    <name evidence="1" type="ORF">PILCRDRAFT_10360</name>
</gene>
<sequence>MNLTKFTTTPQLPHHVSRITLLASAVVVRVARGDNVGDSTIFAPGRGVTNTASDPVLYQGAGKNLVCFKKIRATSEYIWPK</sequence>
<dbReference type="Proteomes" id="UP000054166">
    <property type="component" value="Unassembled WGS sequence"/>
</dbReference>
<proteinExistence type="predicted"/>
<reference evidence="2" key="2">
    <citation type="submission" date="2015-01" db="EMBL/GenBank/DDBJ databases">
        <title>Evolutionary Origins and Diversification of the Mycorrhizal Mutualists.</title>
        <authorList>
            <consortium name="DOE Joint Genome Institute"/>
            <consortium name="Mycorrhizal Genomics Consortium"/>
            <person name="Kohler A."/>
            <person name="Kuo A."/>
            <person name="Nagy L.G."/>
            <person name="Floudas D."/>
            <person name="Copeland A."/>
            <person name="Barry K.W."/>
            <person name="Cichocki N."/>
            <person name="Veneault-Fourrey C."/>
            <person name="LaButti K."/>
            <person name="Lindquist E.A."/>
            <person name="Lipzen A."/>
            <person name="Lundell T."/>
            <person name="Morin E."/>
            <person name="Murat C."/>
            <person name="Riley R."/>
            <person name="Ohm R."/>
            <person name="Sun H."/>
            <person name="Tunlid A."/>
            <person name="Henrissat B."/>
            <person name="Grigoriev I.V."/>
            <person name="Hibbett D.S."/>
            <person name="Martin F."/>
        </authorList>
    </citation>
    <scope>NUCLEOTIDE SEQUENCE [LARGE SCALE GENOMIC DNA]</scope>
    <source>
        <strain evidence="2">F 1598</strain>
    </source>
</reference>
<dbReference type="AlphaFoldDB" id="A0A0C3FIC4"/>
<dbReference type="EMBL" id="KN833009">
    <property type="protein sequence ID" value="KIM79536.1"/>
    <property type="molecule type" value="Genomic_DNA"/>
</dbReference>
<protein>
    <submittedName>
        <fullName evidence="1">Uncharacterized protein</fullName>
    </submittedName>
</protein>
<dbReference type="InParanoid" id="A0A0C3FIC4"/>
<reference evidence="1 2" key="1">
    <citation type="submission" date="2014-04" db="EMBL/GenBank/DDBJ databases">
        <authorList>
            <consortium name="DOE Joint Genome Institute"/>
            <person name="Kuo A."/>
            <person name="Tarkka M."/>
            <person name="Buscot F."/>
            <person name="Kohler A."/>
            <person name="Nagy L.G."/>
            <person name="Floudas D."/>
            <person name="Copeland A."/>
            <person name="Barry K.W."/>
            <person name="Cichocki N."/>
            <person name="Veneault-Fourrey C."/>
            <person name="LaButti K."/>
            <person name="Lindquist E.A."/>
            <person name="Lipzen A."/>
            <person name="Lundell T."/>
            <person name="Morin E."/>
            <person name="Murat C."/>
            <person name="Sun H."/>
            <person name="Tunlid A."/>
            <person name="Henrissat B."/>
            <person name="Grigoriev I.V."/>
            <person name="Hibbett D.S."/>
            <person name="Martin F."/>
            <person name="Nordberg H.P."/>
            <person name="Cantor M.N."/>
            <person name="Hua S.X."/>
        </authorList>
    </citation>
    <scope>NUCLEOTIDE SEQUENCE [LARGE SCALE GENOMIC DNA]</scope>
    <source>
        <strain evidence="1 2">F 1598</strain>
    </source>
</reference>
<accession>A0A0C3FIC4</accession>
<evidence type="ECO:0000313" key="2">
    <source>
        <dbReference type="Proteomes" id="UP000054166"/>
    </source>
</evidence>
<keyword evidence="2" id="KW-1185">Reference proteome</keyword>